<evidence type="ECO:0000259" key="14">
    <source>
        <dbReference type="Pfam" id="PF06418"/>
    </source>
</evidence>
<feature type="compositionally biased region" description="Polar residues" evidence="12">
    <location>
        <begin position="555"/>
        <end position="564"/>
    </location>
</feature>
<dbReference type="GO" id="GO:0004359">
    <property type="term" value="F:glutaminase activity"/>
    <property type="evidence" value="ECO:0007669"/>
    <property type="project" value="RHEA"/>
</dbReference>
<dbReference type="OrthoDB" id="9801107at2"/>
<comment type="activity regulation">
    <text evidence="11">Allosterically activated by GTP, when glutamine is the substrate; GTP has no effect on the reaction when ammonia is the substrate. The allosteric effector GTP functions by stabilizing the protein conformation that binds the tetrahedral intermediate(s) formed during glutamine hydrolysis. Inhibited by the product CTP, via allosteric rather than competitive inhibition.</text>
</comment>
<feature type="binding site" evidence="11">
    <location>
        <position position="241"/>
    </location>
    <ligand>
        <name>ATP</name>
        <dbReference type="ChEBI" id="CHEBI:30616"/>
    </ligand>
</feature>
<evidence type="ECO:0000313" key="15">
    <source>
        <dbReference type="EMBL" id="OLV15663.1"/>
    </source>
</evidence>
<feature type="binding site" evidence="11">
    <location>
        <position position="140"/>
    </location>
    <ligand>
        <name>Mg(2+)</name>
        <dbReference type="ChEBI" id="CHEBI:18420"/>
    </ligand>
</feature>
<comment type="miscellaneous">
    <text evidence="11">CTPSs have evolved a hybrid strategy for distinguishing between UTP and CTP. The overlapping regions of the product feedback inhibitory and substrate sites recognize a common feature in both compounds, the triphosphate moiety. To differentiate isosteric substrate and product pyrimidine rings, an additional pocket far from the expected kinase/ligase catalytic site, specifically recognizes the cytosine and ribose portions of the product inhibitor.</text>
</comment>
<dbReference type="GO" id="GO:0005829">
    <property type="term" value="C:cytosol"/>
    <property type="evidence" value="ECO:0007669"/>
    <property type="project" value="TreeGrafter"/>
</dbReference>
<name>A0A1U7NRW4_9DEIO</name>
<feature type="domain" description="Glutamine amidotransferase" evidence="13">
    <location>
        <begin position="301"/>
        <end position="538"/>
    </location>
</feature>
<dbReference type="FunFam" id="3.40.50.880:FF:000002">
    <property type="entry name" value="CTP synthase"/>
    <property type="match status" value="1"/>
</dbReference>
<gene>
    <name evidence="11" type="primary">pyrG</name>
    <name evidence="15" type="ORF">BOO71_0014194</name>
</gene>
<feature type="binding site" evidence="11">
    <location>
        <begin position="13"/>
        <end position="18"/>
    </location>
    <ligand>
        <name>ATP</name>
        <dbReference type="ChEBI" id="CHEBI:30616"/>
    </ligand>
</feature>
<proteinExistence type="inferred from homology"/>
<evidence type="ECO:0000256" key="1">
    <source>
        <dbReference type="ARBA" id="ARBA00005171"/>
    </source>
</evidence>
<keyword evidence="3 11" id="KW-0436">Ligase</keyword>
<dbReference type="EMBL" id="MSTI01000169">
    <property type="protein sequence ID" value="OLV15663.1"/>
    <property type="molecule type" value="Genomic_DNA"/>
</dbReference>
<dbReference type="PANTHER" id="PTHR11550:SF0">
    <property type="entry name" value="CTP SYNTHASE-RELATED"/>
    <property type="match status" value="1"/>
</dbReference>
<feature type="active site" evidence="11">
    <location>
        <position position="519"/>
    </location>
</feature>
<keyword evidence="9 11" id="KW-0665">Pyrimidine biosynthesis</keyword>
<feature type="binding site" evidence="11">
    <location>
        <begin position="187"/>
        <end position="192"/>
    </location>
    <ligand>
        <name>CTP</name>
        <dbReference type="ChEBI" id="CHEBI:37563"/>
        <note>allosteric inhibitor</note>
    </ligand>
</feature>
<keyword evidence="6 11" id="KW-0067">ATP-binding</keyword>
<dbReference type="SUPFAM" id="SSF52540">
    <property type="entry name" value="P-loop containing nucleoside triphosphate hydrolases"/>
    <property type="match status" value="1"/>
</dbReference>
<feature type="domain" description="CTP synthase N-terminal" evidence="14">
    <location>
        <begin position="2"/>
        <end position="266"/>
    </location>
</feature>
<feature type="binding site" evidence="11">
    <location>
        <position position="12"/>
    </location>
    <ligand>
        <name>CTP</name>
        <dbReference type="ChEBI" id="CHEBI:37563"/>
        <note>allosteric inhibitor</note>
    </ligand>
</feature>
<keyword evidence="16" id="KW-1185">Reference proteome</keyword>
<evidence type="ECO:0000259" key="13">
    <source>
        <dbReference type="Pfam" id="PF00117"/>
    </source>
</evidence>
<dbReference type="Gene3D" id="3.40.50.300">
    <property type="entry name" value="P-loop containing nucleotide triphosphate hydrolases"/>
    <property type="match status" value="1"/>
</dbReference>
<feature type="binding site" evidence="11">
    <location>
        <begin position="147"/>
        <end position="149"/>
    </location>
    <ligand>
        <name>CTP</name>
        <dbReference type="ChEBI" id="CHEBI:37563"/>
        <note>allosteric inhibitor</note>
    </ligand>
</feature>
<evidence type="ECO:0000256" key="2">
    <source>
        <dbReference type="ARBA" id="ARBA00007533"/>
    </source>
</evidence>
<comment type="caution">
    <text evidence="15">The sequence shown here is derived from an EMBL/GenBank/DDBJ whole genome shotgun (WGS) entry which is preliminary data.</text>
</comment>
<reference evidence="15 16" key="1">
    <citation type="submission" date="2017-01" db="EMBL/GenBank/DDBJ databases">
        <title>Genome Analysis of Deinococcus marmoris KOPRI26562.</title>
        <authorList>
            <person name="Kim J.H."/>
            <person name="Oh H.-M."/>
        </authorList>
    </citation>
    <scope>NUCLEOTIDE SEQUENCE [LARGE SCALE GENOMIC DNA]</scope>
    <source>
        <strain evidence="15 16">KOPRI26562</strain>
    </source>
</reference>
<evidence type="ECO:0000256" key="3">
    <source>
        <dbReference type="ARBA" id="ARBA00022598"/>
    </source>
</evidence>
<dbReference type="GO" id="GO:0046872">
    <property type="term" value="F:metal ion binding"/>
    <property type="evidence" value="ECO:0007669"/>
    <property type="project" value="UniProtKB-KW"/>
</dbReference>
<evidence type="ECO:0000256" key="4">
    <source>
        <dbReference type="ARBA" id="ARBA00022723"/>
    </source>
</evidence>
<dbReference type="GO" id="GO:0097268">
    <property type="term" value="C:cytoophidium"/>
    <property type="evidence" value="ECO:0007669"/>
    <property type="project" value="UniProtKB-ARBA"/>
</dbReference>
<dbReference type="GO" id="GO:0044210">
    <property type="term" value="P:'de novo' CTP biosynthetic process"/>
    <property type="evidence" value="ECO:0007669"/>
    <property type="project" value="UniProtKB-UniRule"/>
</dbReference>
<keyword evidence="5 11" id="KW-0547">Nucleotide-binding</keyword>
<dbReference type="PANTHER" id="PTHR11550">
    <property type="entry name" value="CTP SYNTHASE"/>
    <property type="match status" value="1"/>
</dbReference>
<feature type="binding site" evidence="11">
    <location>
        <position position="53"/>
    </location>
    <ligand>
        <name>L-glutamine</name>
        <dbReference type="ChEBI" id="CHEBI:58359"/>
    </ligand>
</feature>
<evidence type="ECO:0000256" key="6">
    <source>
        <dbReference type="ARBA" id="ARBA00022840"/>
    </source>
</evidence>
<comment type="pathway">
    <text evidence="1 11">Pyrimidine metabolism; CTP biosynthesis via de novo pathway; CTP from UDP: step 2/2.</text>
</comment>
<evidence type="ECO:0000256" key="11">
    <source>
        <dbReference type="HAMAP-Rule" id="MF_01227"/>
    </source>
</evidence>
<dbReference type="NCBIfam" id="TIGR00337">
    <property type="entry name" value="PyrG"/>
    <property type="match status" value="1"/>
</dbReference>
<dbReference type="RefSeq" id="WP_075836845.1">
    <property type="nucleotide sequence ID" value="NZ_MSTI01000169.1"/>
</dbReference>
<feature type="binding site" evidence="11">
    <location>
        <begin position="386"/>
        <end position="389"/>
    </location>
    <ligand>
        <name>L-glutamine</name>
        <dbReference type="ChEBI" id="CHEBI:58359"/>
    </ligand>
</feature>
<dbReference type="CDD" id="cd01746">
    <property type="entry name" value="GATase1_CTP_Synthase"/>
    <property type="match status" value="1"/>
</dbReference>
<dbReference type="GO" id="GO:0005524">
    <property type="term" value="F:ATP binding"/>
    <property type="evidence" value="ECO:0007669"/>
    <property type="project" value="UniProtKB-KW"/>
</dbReference>
<dbReference type="AlphaFoldDB" id="A0A1U7NRW4"/>
<dbReference type="STRING" id="249408.BOO71_0014194"/>
<feature type="active site" evidence="11">
    <location>
        <position position="521"/>
    </location>
</feature>
<organism evidence="15 16">
    <name type="scientific">Deinococcus marmoris</name>
    <dbReference type="NCBI Taxonomy" id="249408"/>
    <lineage>
        <taxon>Bacteria</taxon>
        <taxon>Thermotogati</taxon>
        <taxon>Deinococcota</taxon>
        <taxon>Deinococci</taxon>
        <taxon>Deinococcales</taxon>
        <taxon>Deinococcaceae</taxon>
        <taxon>Deinococcus</taxon>
    </lineage>
</organism>
<feature type="binding site" evidence="11">
    <location>
        <position position="358"/>
    </location>
    <ligand>
        <name>L-glutamine</name>
        <dbReference type="ChEBI" id="CHEBI:58359"/>
    </ligand>
</feature>
<feature type="region of interest" description="Amidoligase domain" evidence="11">
    <location>
        <begin position="1"/>
        <end position="266"/>
    </location>
</feature>
<comment type="catalytic activity">
    <reaction evidence="11">
        <text>UTP + NH4(+) + ATP = CTP + ADP + phosphate + 2 H(+)</text>
        <dbReference type="Rhea" id="RHEA:16597"/>
        <dbReference type="ChEBI" id="CHEBI:15378"/>
        <dbReference type="ChEBI" id="CHEBI:28938"/>
        <dbReference type="ChEBI" id="CHEBI:30616"/>
        <dbReference type="ChEBI" id="CHEBI:37563"/>
        <dbReference type="ChEBI" id="CHEBI:43474"/>
        <dbReference type="ChEBI" id="CHEBI:46398"/>
        <dbReference type="ChEBI" id="CHEBI:456216"/>
    </reaction>
</comment>
<protein>
    <recommendedName>
        <fullName evidence="11">CTP synthase</fullName>
        <ecNumber evidence="11">6.3.4.2</ecNumber>
    </recommendedName>
    <alternativeName>
        <fullName evidence="11">Cytidine 5'-triphosphate synthase</fullName>
    </alternativeName>
    <alternativeName>
        <fullName evidence="11">Cytidine triphosphate synthetase</fullName>
        <shortName evidence="11">CTP synthetase</shortName>
        <shortName evidence="11">CTPS</shortName>
    </alternativeName>
    <alternativeName>
        <fullName evidence="11">UTP--ammonia ligase</fullName>
    </alternativeName>
</protein>
<evidence type="ECO:0000256" key="12">
    <source>
        <dbReference type="SAM" id="MobiDB-lite"/>
    </source>
</evidence>
<comment type="subunit">
    <text evidence="11">Homotetramer.</text>
</comment>
<dbReference type="InterPro" id="IPR027417">
    <property type="entry name" value="P-loop_NTPase"/>
</dbReference>
<dbReference type="eggNOG" id="COG0504">
    <property type="taxonomic scope" value="Bacteria"/>
</dbReference>
<feature type="binding site" evidence="11">
    <location>
        <position position="70"/>
    </location>
    <ligand>
        <name>Mg(2+)</name>
        <dbReference type="ChEBI" id="CHEBI:18420"/>
    </ligand>
</feature>
<dbReference type="SUPFAM" id="SSF52317">
    <property type="entry name" value="Class I glutamine amidotransferase-like"/>
    <property type="match status" value="1"/>
</dbReference>
<evidence type="ECO:0000313" key="16">
    <source>
        <dbReference type="Proteomes" id="UP000186607"/>
    </source>
</evidence>
<dbReference type="GO" id="GO:0019856">
    <property type="term" value="P:pyrimidine nucleobase biosynthetic process"/>
    <property type="evidence" value="ECO:0007669"/>
    <property type="project" value="TreeGrafter"/>
</dbReference>
<feature type="binding site" evidence="11">
    <location>
        <position position="469"/>
    </location>
    <ligand>
        <name>L-glutamine</name>
        <dbReference type="ChEBI" id="CHEBI:58359"/>
    </ligand>
</feature>
<dbReference type="InterPro" id="IPR017926">
    <property type="entry name" value="GATASE"/>
</dbReference>
<keyword evidence="4 11" id="KW-0479">Metal-binding</keyword>
<dbReference type="GO" id="GO:0003883">
    <property type="term" value="F:CTP synthase activity"/>
    <property type="evidence" value="ECO:0007669"/>
    <property type="project" value="UniProtKB-UniRule"/>
</dbReference>
<dbReference type="HAMAP" id="MF_01227">
    <property type="entry name" value="PyrG"/>
    <property type="match status" value="1"/>
</dbReference>
<dbReference type="UniPathway" id="UPA00159">
    <property type="reaction ID" value="UER00277"/>
</dbReference>
<keyword evidence="7 11" id="KW-0460">Magnesium</keyword>
<dbReference type="Proteomes" id="UP000186607">
    <property type="component" value="Unassembled WGS sequence"/>
</dbReference>
<dbReference type="PROSITE" id="PS51273">
    <property type="entry name" value="GATASE_TYPE_1"/>
    <property type="match status" value="1"/>
</dbReference>
<dbReference type="FunFam" id="3.40.50.300:FF:000009">
    <property type="entry name" value="CTP synthase"/>
    <property type="match status" value="1"/>
</dbReference>
<feature type="binding site" evidence="11">
    <location>
        <position position="223"/>
    </location>
    <ligand>
        <name>UTP</name>
        <dbReference type="ChEBI" id="CHEBI:46398"/>
    </ligand>
</feature>
<evidence type="ECO:0000256" key="9">
    <source>
        <dbReference type="ARBA" id="ARBA00022975"/>
    </source>
</evidence>
<evidence type="ECO:0000256" key="10">
    <source>
        <dbReference type="ARBA" id="ARBA00047781"/>
    </source>
</evidence>
<dbReference type="InterPro" id="IPR017456">
    <property type="entry name" value="CTP_synthase_N"/>
</dbReference>
<evidence type="ECO:0000256" key="8">
    <source>
        <dbReference type="ARBA" id="ARBA00022962"/>
    </source>
</evidence>
<feature type="binding site" evidence="11">
    <location>
        <position position="70"/>
    </location>
    <ligand>
        <name>ATP</name>
        <dbReference type="ChEBI" id="CHEBI:30616"/>
    </ligand>
</feature>
<evidence type="ECO:0000256" key="5">
    <source>
        <dbReference type="ARBA" id="ARBA00022741"/>
    </source>
</evidence>
<dbReference type="Gene3D" id="3.40.50.880">
    <property type="match status" value="1"/>
</dbReference>
<evidence type="ECO:0000256" key="7">
    <source>
        <dbReference type="ARBA" id="ARBA00022842"/>
    </source>
</evidence>
<dbReference type="InterPro" id="IPR029062">
    <property type="entry name" value="Class_I_gatase-like"/>
</dbReference>
<dbReference type="CDD" id="cd03113">
    <property type="entry name" value="CTPS_N"/>
    <property type="match status" value="1"/>
</dbReference>
<comment type="similarity">
    <text evidence="2 11">Belongs to the CTP synthase family.</text>
</comment>
<comment type="function">
    <text evidence="11">Catalyzes the ATP-dependent amination of UTP to CTP with either L-glutamine or ammonia as the source of nitrogen. Regulates intracellular CTP levels through interactions with the four ribonucleotide triphosphates.</text>
</comment>
<dbReference type="NCBIfam" id="NF003792">
    <property type="entry name" value="PRK05380.1"/>
    <property type="match status" value="1"/>
</dbReference>
<keyword evidence="8 11" id="KW-0315">Glutamine amidotransferase</keyword>
<feature type="binding site" evidence="11">
    <location>
        <position position="12"/>
    </location>
    <ligand>
        <name>UTP</name>
        <dbReference type="ChEBI" id="CHEBI:46398"/>
    </ligand>
</feature>
<dbReference type="Pfam" id="PF06418">
    <property type="entry name" value="CTP_synth_N"/>
    <property type="match status" value="1"/>
</dbReference>
<feature type="binding site" evidence="11">
    <location>
        <position position="409"/>
    </location>
    <ligand>
        <name>L-glutamine</name>
        <dbReference type="ChEBI" id="CHEBI:58359"/>
    </ligand>
</feature>
<comment type="caution">
    <text evidence="11">Lacks conserved residue(s) required for the propagation of feature annotation.</text>
</comment>
<dbReference type="Pfam" id="PF00117">
    <property type="entry name" value="GATase"/>
    <property type="match status" value="1"/>
</dbReference>
<dbReference type="InterPro" id="IPR004468">
    <property type="entry name" value="CTP_synthase"/>
</dbReference>
<feature type="binding site" evidence="11">
    <location>
        <begin position="187"/>
        <end position="192"/>
    </location>
    <ligand>
        <name>UTP</name>
        <dbReference type="ChEBI" id="CHEBI:46398"/>
    </ligand>
</feature>
<dbReference type="EC" id="6.3.4.2" evidence="11"/>
<feature type="active site" description="Nucleophile; for glutamine hydrolysis" evidence="11">
    <location>
        <position position="385"/>
    </location>
</feature>
<feature type="region of interest" description="Disordered" evidence="12">
    <location>
        <begin position="542"/>
        <end position="564"/>
    </location>
</feature>
<comment type="catalytic activity">
    <reaction evidence="10 11">
        <text>UTP + L-glutamine + ATP + H2O = CTP + L-glutamate + ADP + phosphate + 2 H(+)</text>
        <dbReference type="Rhea" id="RHEA:26426"/>
        <dbReference type="ChEBI" id="CHEBI:15377"/>
        <dbReference type="ChEBI" id="CHEBI:15378"/>
        <dbReference type="ChEBI" id="CHEBI:29985"/>
        <dbReference type="ChEBI" id="CHEBI:30616"/>
        <dbReference type="ChEBI" id="CHEBI:37563"/>
        <dbReference type="ChEBI" id="CHEBI:43474"/>
        <dbReference type="ChEBI" id="CHEBI:46398"/>
        <dbReference type="ChEBI" id="CHEBI:58359"/>
        <dbReference type="ChEBI" id="CHEBI:456216"/>
        <dbReference type="EC" id="6.3.4.2"/>
    </reaction>
</comment>
<comment type="catalytic activity">
    <reaction evidence="11">
        <text>L-glutamine + H2O = L-glutamate + NH4(+)</text>
        <dbReference type="Rhea" id="RHEA:15889"/>
        <dbReference type="ChEBI" id="CHEBI:15377"/>
        <dbReference type="ChEBI" id="CHEBI:28938"/>
        <dbReference type="ChEBI" id="CHEBI:29985"/>
        <dbReference type="ChEBI" id="CHEBI:58359"/>
    </reaction>
</comment>
<dbReference type="GO" id="GO:0042802">
    <property type="term" value="F:identical protein binding"/>
    <property type="evidence" value="ECO:0007669"/>
    <property type="project" value="TreeGrafter"/>
</dbReference>
<dbReference type="InterPro" id="IPR033828">
    <property type="entry name" value="GATase1_CTP_Synthase"/>
</dbReference>
<feature type="binding site" evidence="11">
    <location>
        <position position="223"/>
    </location>
    <ligand>
        <name>CTP</name>
        <dbReference type="ChEBI" id="CHEBI:37563"/>
        <note>allosteric inhibitor</note>
    </ligand>
</feature>
<accession>A0A1U7NRW4</accession>
<sequence length="564" mass="60975">MKYIFVTGGVVSSLGKGVASASLGALLRARGYRVTAVKIDPYINIDAGTMRPYEHGEVFVTASGAETDLDIGNYERFLDLDIPPGSNITTGQVYQEVIRKERAGDYLSQTVQVIPHITDEIKRRIKVAGENAGAEIVLIEVGGTVGDIESLPFLEAIRQFRFDEGDENVLYLHLTLVPYLGTSNEFKTKPTQHSVATLRSVGISPDIVMVRSKEKLPSEITRKIALFTSVRENRVFSSFDVSHVYEVPLALEEQGLGKAVEDLLKLERVHPNLGVWSNAVRTIKQPTRAVTIALAGKYTAMPDAYLSLLESLTHAGIANDARVNIKWINAEELDNSSEEEGGLEAQLGDVDGILVPGGFGIRGIEGKIHAAEYARTHGVPYLGICLGMQIAVIEYARNVAGLEGANSTEFDGYAPHKVIDLMPEQVEIAGLGGTMRLGDWPMDLKAGTKIASLYGIPDGGTVRERHRHRFEVNPAYTERLQDAGLTISGVTPGVAGRGAGLVESIEIPGHPFFVALQAHPEFKSRPMRPSPPFAGFVAAALERQSAERSGRPSAGSESQPMPSA</sequence>